<dbReference type="SUPFAM" id="SSF46565">
    <property type="entry name" value="Chaperone J-domain"/>
    <property type="match status" value="1"/>
</dbReference>
<feature type="non-terminal residue" evidence="4">
    <location>
        <position position="469"/>
    </location>
</feature>
<dbReference type="Pfam" id="PF00226">
    <property type="entry name" value="DnaJ"/>
    <property type="match status" value="1"/>
</dbReference>
<dbReference type="InterPro" id="IPR036869">
    <property type="entry name" value="J_dom_sf"/>
</dbReference>
<proteinExistence type="predicted"/>
<accession>A0ABQ6MY47</accession>
<dbReference type="CDD" id="cd06257">
    <property type="entry name" value="DnaJ"/>
    <property type="match status" value="1"/>
</dbReference>
<organism evidence="4 5">
    <name type="scientific">Tetraparma gracilis</name>
    <dbReference type="NCBI Taxonomy" id="2962635"/>
    <lineage>
        <taxon>Eukaryota</taxon>
        <taxon>Sar</taxon>
        <taxon>Stramenopiles</taxon>
        <taxon>Ochrophyta</taxon>
        <taxon>Bolidophyceae</taxon>
        <taxon>Parmales</taxon>
        <taxon>Triparmaceae</taxon>
        <taxon>Tetraparma</taxon>
    </lineage>
</organism>
<dbReference type="PROSITE" id="PS00636">
    <property type="entry name" value="DNAJ_1"/>
    <property type="match status" value="1"/>
</dbReference>
<keyword evidence="5" id="KW-1185">Reference proteome</keyword>
<keyword evidence="2" id="KW-1133">Transmembrane helix</keyword>
<feature type="transmembrane region" description="Helical" evidence="2">
    <location>
        <begin position="84"/>
        <end position="104"/>
    </location>
</feature>
<comment type="caution">
    <text evidence="4">The sequence shown here is derived from an EMBL/GenBank/DDBJ whole genome shotgun (WGS) entry which is preliminary data.</text>
</comment>
<gene>
    <name evidence="4" type="ORF">TeGR_g3918</name>
</gene>
<dbReference type="SMART" id="SM00271">
    <property type="entry name" value="DnaJ"/>
    <property type="match status" value="1"/>
</dbReference>
<dbReference type="PANTHER" id="PTHR44094">
    <property type="entry name" value="DNAJ HEAT SHOCK N-TERMINAL DOMAIN-CONTAINING PROTEIN"/>
    <property type="match status" value="1"/>
</dbReference>
<name>A0ABQ6MY47_9STRA</name>
<dbReference type="PRINTS" id="PR00625">
    <property type="entry name" value="JDOMAIN"/>
</dbReference>
<evidence type="ECO:0000256" key="2">
    <source>
        <dbReference type="SAM" id="Phobius"/>
    </source>
</evidence>
<dbReference type="PROSITE" id="PS50076">
    <property type="entry name" value="DNAJ_2"/>
    <property type="match status" value="1"/>
</dbReference>
<feature type="region of interest" description="Disordered" evidence="1">
    <location>
        <begin position="1"/>
        <end position="25"/>
    </location>
</feature>
<dbReference type="EMBL" id="BRYB01003347">
    <property type="protein sequence ID" value="GMI35084.1"/>
    <property type="molecule type" value="Genomic_DNA"/>
</dbReference>
<dbReference type="PANTHER" id="PTHR44094:SF8">
    <property type="entry name" value="DNAJ HEAT SHOCK N-TERMINAL DOMAIN-CONTAINING PROTEIN-RELATED"/>
    <property type="match status" value="1"/>
</dbReference>
<reference evidence="4 5" key="1">
    <citation type="journal article" date="2023" name="Commun. Biol.">
        <title>Genome analysis of Parmales, the sister group of diatoms, reveals the evolutionary specialization of diatoms from phago-mixotrophs to photoautotrophs.</title>
        <authorList>
            <person name="Ban H."/>
            <person name="Sato S."/>
            <person name="Yoshikawa S."/>
            <person name="Yamada K."/>
            <person name="Nakamura Y."/>
            <person name="Ichinomiya M."/>
            <person name="Sato N."/>
            <person name="Blanc-Mathieu R."/>
            <person name="Endo H."/>
            <person name="Kuwata A."/>
            <person name="Ogata H."/>
        </authorList>
    </citation>
    <scope>NUCLEOTIDE SEQUENCE [LARGE SCALE GENOMIC DNA]</scope>
</reference>
<dbReference type="Pfam" id="PF14308">
    <property type="entry name" value="DnaJ-X"/>
    <property type="match status" value="1"/>
</dbReference>
<sequence>MSFNAQKAANPKGPPPSASASSSQSAASSELSASFAASRPKGLLHGLSNAGASLASGAAMGGAALVGMPVVMGRAGAQSGAVGAVFGGLMGTVLGAVVAPIALVGGVAGAGLQVGLGVAAVPGSVVQPRRGKRWCQREGRWVLENLGEEVLPGGDDDILNGAQGEEAPVERHKGGVKDTKYYDALNASPSSDEKTLRKKYYVAARDCHPDRNQSPEAKARFQEVSEAFQVLSDPKLRKKYDEHGLDALSGDRTEAVDTDKIDPTLLYSFMFGSDKLYHLVGRLALATSAMVDDSKISKAQAAELQRRRVGRIAVALAAKLDRHLDAPEAATGWEAEAAALADTSFGAFMLEVIGNAYQLTAVEFLGAFDSGIGMPSIAKWAKSKGAGQKLNSTARKAEFEKMKTTLGAVNISMKVAKNLEEAKDDEQKKKQVEIDAQKELLPSLINIFWMTTVVDVTSTLHEACEKVPP</sequence>
<dbReference type="InterPro" id="IPR052423">
    <property type="entry name" value="EMIR"/>
</dbReference>
<protein>
    <recommendedName>
        <fullName evidence="3">J domain-containing protein</fullName>
    </recommendedName>
</protein>
<dbReference type="InterPro" id="IPR001623">
    <property type="entry name" value="DnaJ_domain"/>
</dbReference>
<dbReference type="Gene3D" id="1.10.287.110">
    <property type="entry name" value="DnaJ domain"/>
    <property type="match status" value="1"/>
</dbReference>
<evidence type="ECO:0000256" key="1">
    <source>
        <dbReference type="SAM" id="MobiDB-lite"/>
    </source>
</evidence>
<keyword evidence="2" id="KW-0812">Transmembrane</keyword>
<feature type="domain" description="J" evidence="3">
    <location>
        <begin position="180"/>
        <end position="244"/>
    </location>
</feature>
<evidence type="ECO:0000313" key="5">
    <source>
        <dbReference type="Proteomes" id="UP001165060"/>
    </source>
</evidence>
<keyword evidence="2" id="KW-0472">Membrane</keyword>
<dbReference type="InterPro" id="IPR026894">
    <property type="entry name" value="DnaJ_X"/>
</dbReference>
<dbReference type="InterPro" id="IPR018253">
    <property type="entry name" value="DnaJ_domain_CS"/>
</dbReference>
<feature type="transmembrane region" description="Helical" evidence="2">
    <location>
        <begin position="50"/>
        <end position="72"/>
    </location>
</feature>
<evidence type="ECO:0000259" key="3">
    <source>
        <dbReference type="PROSITE" id="PS50076"/>
    </source>
</evidence>
<dbReference type="Proteomes" id="UP001165060">
    <property type="component" value="Unassembled WGS sequence"/>
</dbReference>
<evidence type="ECO:0000313" key="4">
    <source>
        <dbReference type="EMBL" id="GMI35084.1"/>
    </source>
</evidence>